<dbReference type="Gene3D" id="3.30.1490.130">
    <property type="entry name" value="D-aminoacylase. Domain 3"/>
    <property type="match status" value="1"/>
</dbReference>
<dbReference type="InterPro" id="IPR032466">
    <property type="entry name" value="Metal_Hydrolase"/>
</dbReference>
<name>A0A381Y8G4_9ZZZZ</name>
<dbReference type="InterPro" id="IPR013108">
    <property type="entry name" value="Amidohydro_3"/>
</dbReference>
<organism evidence="2">
    <name type="scientific">marine metagenome</name>
    <dbReference type="NCBI Taxonomy" id="408172"/>
    <lineage>
        <taxon>unclassified sequences</taxon>
        <taxon>metagenomes</taxon>
        <taxon>ecological metagenomes</taxon>
    </lineage>
</organism>
<dbReference type="Pfam" id="PF07969">
    <property type="entry name" value="Amidohydro_3"/>
    <property type="match status" value="1"/>
</dbReference>
<dbReference type="GO" id="GO:0016811">
    <property type="term" value="F:hydrolase activity, acting on carbon-nitrogen (but not peptide) bonds, in linear amides"/>
    <property type="evidence" value="ECO:0007669"/>
    <property type="project" value="InterPro"/>
</dbReference>
<dbReference type="PANTHER" id="PTHR11647">
    <property type="entry name" value="HYDRANTOINASE/DIHYDROPYRIMIDINASE FAMILY MEMBER"/>
    <property type="match status" value="1"/>
</dbReference>
<feature type="domain" description="Amidohydrolase 3" evidence="1">
    <location>
        <begin position="391"/>
        <end position="500"/>
    </location>
</feature>
<dbReference type="GO" id="GO:0005829">
    <property type="term" value="C:cytosol"/>
    <property type="evidence" value="ECO:0007669"/>
    <property type="project" value="TreeGrafter"/>
</dbReference>
<dbReference type="EMBL" id="UINC01017622">
    <property type="protein sequence ID" value="SVA73275.1"/>
    <property type="molecule type" value="Genomic_DNA"/>
</dbReference>
<dbReference type="PANTHER" id="PTHR11647:SF1">
    <property type="entry name" value="COLLAPSIN RESPONSE MEDIATOR PROTEIN"/>
    <property type="match status" value="1"/>
</dbReference>
<dbReference type="SUPFAM" id="SSF51338">
    <property type="entry name" value="Composite domain of metallo-dependent hydrolases"/>
    <property type="match status" value="1"/>
</dbReference>
<dbReference type="SUPFAM" id="SSF51556">
    <property type="entry name" value="Metallo-dependent hydrolases"/>
    <property type="match status" value="1"/>
</dbReference>
<gene>
    <name evidence="2" type="ORF">METZ01_LOCUS126129</name>
</gene>
<dbReference type="GO" id="GO:0016812">
    <property type="term" value="F:hydrolase activity, acting on carbon-nitrogen (but not peptide) bonds, in cyclic amides"/>
    <property type="evidence" value="ECO:0007669"/>
    <property type="project" value="TreeGrafter"/>
</dbReference>
<reference evidence="2" key="1">
    <citation type="submission" date="2018-05" db="EMBL/GenBank/DDBJ databases">
        <authorList>
            <person name="Lanie J.A."/>
            <person name="Ng W.-L."/>
            <person name="Kazmierczak K.M."/>
            <person name="Andrzejewski T.M."/>
            <person name="Davidsen T.M."/>
            <person name="Wayne K.J."/>
            <person name="Tettelin H."/>
            <person name="Glass J.I."/>
            <person name="Rusch D."/>
            <person name="Podicherti R."/>
            <person name="Tsui H.-C.T."/>
            <person name="Winkler M.E."/>
        </authorList>
    </citation>
    <scope>NUCLEOTIDE SEQUENCE</scope>
</reference>
<dbReference type="Gene3D" id="3.20.20.140">
    <property type="entry name" value="Metal-dependent hydrolases"/>
    <property type="match status" value="1"/>
</dbReference>
<protein>
    <recommendedName>
        <fullName evidence="1">Amidohydrolase 3 domain-containing protein</fullName>
    </recommendedName>
</protein>
<dbReference type="CDD" id="cd01297">
    <property type="entry name" value="D-aminoacylase"/>
    <property type="match status" value="1"/>
</dbReference>
<dbReference type="AlphaFoldDB" id="A0A381Y8G4"/>
<sequence>MIYDGSGSPAFSGDILINEDRIEAIGKFDDTESQRIIEGGGLAAAPGFIDTHTHSDGKLLQDPQHSNSLRQGVTTEILGQDGLSYSPLSRENYLANRRYLSGILGLPPDNLDMSTVAAFKSHYDRKVSINTAYCIAHGAIRLETVGFKDVPLRGEQLDKAKNLIRQGMEEGAVGLATGMSYFPNAWSDTDELVELCKVVAEYGGVYVTHLRDKNTDRGFGGGGVAEALEIGRRSGAKVHFSHFRTDESTAGRVSERTQLIDKAINEGIDISLELYPYPTGSTFPLSFLPSYAHEGGPEAIMQRLENPQERKKLSDYLDNDYPRPIYDAVFSYVPLNADLEGKSLPQVASERGTTLGTTLCDMLLENKAQVGYWGSPPVSVSAWDQINRDAMELLSRPDYMVGSDSIPLGNYPHPRAYGTFPRIVGRFQRKYNAMKLEETIQRITDNPARRFGLESRGLIKPGYYADIVIFDPKSVIDNSTYDDPKQHPTGIPYVIVNGELAVDNEICTGKYRGRAIP</sequence>
<dbReference type="InterPro" id="IPR011059">
    <property type="entry name" value="Metal-dep_hydrolase_composite"/>
</dbReference>
<dbReference type="Gene3D" id="2.30.40.10">
    <property type="entry name" value="Urease, subunit C, domain 1"/>
    <property type="match status" value="1"/>
</dbReference>
<evidence type="ECO:0000259" key="1">
    <source>
        <dbReference type="Pfam" id="PF07969"/>
    </source>
</evidence>
<dbReference type="InterPro" id="IPR023100">
    <property type="entry name" value="D-aminoacylase_insert_dom_sf"/>
</dbReference>
<evidence type="ECO:0000313" key="2">
    <source>
        <dbReference type="EMBL" id="SVA73275.1"/>
    </source>
</evidence>
<proteinExistence type="predicted"/>
<accession>A0A381Y8G4</accession>
<dbReference type="InterPro" id="IPR050378">
    <property type="entry name" value="Metallo-dep_Hydrolases_sf"/>
</dbReference>